<dbReference type="KEGG" id="nei:BG910_03475"/>
<dbReference type="InterPro" id="IPR014030">
    <property type="entry name" value="Ketoacyl_synth_N"/>
</dbReference>
<reference evidence="2 3" key="1">
    <citation type="submission" date="2017-06" db="EMBL/GenBank/DDBJ databases">
        <title>Neisseria chenwenguii sp. nov., isolated from the intestinal contents of Tibetan Plateau Pika in Yushu, Qinghai Province, China.</title>
        <authorList>
            <person name="Zhang G."/>
        </authorList>
    </citation>
    <scope>NUCLEOTIDE SEQUENCE [LARGE SCALE GENOMIC DNA]</scope>
    <source>
        <strain evidence="2 3">10023</strain>
    </source>
</reference>
<dbReference type="Proteomes" id="UP000198238">
    <property type="component" value="Chromosome"/>
</dbReference>
<name>A0A220S136_9NEIS</name>
<accession>A0A220S136</accession>
<sequence>MDSCCFSFNIKAWNAASSRIADKEQWRLWAEGGLAADAQPEHKPAVAFLPAMQRRRLGLAARLMFEAAWPLAEEFSGAPLVFVSHDGELNRSFELWPALICGEGVSPTSFGLSVHNALAGQWSVQRGDMSENTALAVGADGFENALAECYAMLCEGAERVLLVAAEDPLKSEYALEAGRAPFPYAAAFLLEKGSGYSMALAERPSEKRFSGLRCEPYWGAIDWLKFMLDDKIQTASHTRAGRHWQWRKP</sequence>
<dbReference type="RefSeq" id="WP_089035645.1">
    <property type="nucleotide sequence ID" value="NZ_CP022278.1"/>
</dbReference>
<keyword evidence="3" id="KW-1185">Reference proteome</keyword>
<dbReference type="EMBL" id="CP022278">
    <property type="protein sequence ID" value="ASK26925.1"/>
    <property type="molecule type" value="Genomic_DNA"/>
</dbReference>
<evidence type="ECO:0000313" key="3">
    <source>
        <dbReference type="Proteomes" id="UP000198238"/>
    </source>
</evidence>
<dbReference type="Pfam" id="PF13723">
    <property type="entry name" value="Ketoacyl-synt_2"/>
    <property type="match status" value="1"/>
</dbReference>
<protein>
    <submittedName>
        <fullName evidence="2">3-oxoacyl-ACP synthase</fullName>
    </submittedName>
</protein>
<gene>
    <name evidence="2" type="ORF">BG910_03475</name>
</gene>
<proteinExistence type="predicted"/>
<evidence type="ECO:0000313" key="2">
    <source>
        <dbReference type="EMBL" id="ASK26925.1"/>
    </source>
</evidence>
<evidence type="ECO:0000259" key="1">
    <source>
        <dbReference type="Pfam" id="PF13723"/>
    </source>
</evidence>
<feature type="domain" description="Beta-ketoacyl synthase-like N-terminal" evidence="1">
    <location>
        <begin position="26"/>
        <end position="246"/>
    </location>
</feature>
<organism evidence="2 3">
    <name type="scientific">Neisseria chenwenguii</name>
    <dbReference type="NCBI Taxonomy" id="1853278"/>
    <lineage>
        <taxon>Bacteria</taxon>
        <taxon>Pseudomonadati</taxon>
        <taxon>Pseudomonadota</taxon>
        <taxon>Betaproteobacteria</taxon>
        <taxon>Neisseriales</taxon>
        <taxon>Neisseriaceae</taxon>
        <taxon>Neisseria</taxon>
    </lineage>
</organism>
<dbReference type="AlphaFoldDB" id="A0A220S136"/>